<dbReference type="InterPro" id="IPR036291">
    <property type="entry name" value="NAD(P)-bd_dom_sf"/>
</dbReference>
<dbReference type="PANTHER" id="PTHR11092">
    <property type="entry name" value="SUGAR NUCLEOTIDE EPIMERASE RELATED"/>
    <property type="match status" value="1"/>
</dbReference>
<name>A0A345NSD8_9MICO</name>
<dbReference type="EMBL" id="CP031229">
    <property type="protein sequence ID" value="AXH97946.1"/>
    <property type="molecule type" value="Genomic_DNA"/>
</dbReference>
<feature type="domain" description="DUF1731" evidence="3">
    <location>
        <begin position="247"/>
        <end position="293"/>
    </location>
</feature>
<evidence type="ECO:0000259" key="2">
    <source>
        <dbReference type="Pfam" id="PF01370"/>
    </source>
</evidence>
<dbReference type="InterPro" id="IPR001509">
    <property type="entry name" value="Epimerase_deHydtase"/>
</dbReference>
<dbReference type="Pfam" id="PF01370">
    <property type="entry name" value="Epimerase"/>
    <property type="match status" value="1"/>
</dbReference>
<dbReference type="KEGG" id="orn:DV701_05310"/>
<accession>A0A345NSD8</accession>
<proteinExistence type="inferred from homology"/>
<dbReference type="InterPro" id="IPR013549">
    <property type="entry name" value="DUF1731"/>
</dbReference>
<evidence type="ECO:0000313" key="4">
    <source>
        <dbReference type="EMBL" id="AXH97946.1"/>
    </source>
</evidence>
<dbReference type="Proteomes" id="UP000253790">
    <property type="component" value="Chromosome"/>
</dbReference>
<sequence>MIGSALSEELRGRGDQVLHLVRRAPRASGDPQLPPGVREARWEPGVRLDPAVLDGVEGVVHLAGAGIGDHRWTAARKRLLMSSRLEGTETISLAVAALPAGSRPRLLSASAVGFYGDQGTDLLTEESGHGQGFLAELCREWENATWPAEHAGASVAHLRTGIVLSPHGGAIARIMPLAKAGLAGPLGRGDQYWSWITLHDHVRAVVFLLDHPSLTGPVNLTGPDPATQTAVVKTLAEKLNRPAIVPAPTVALRLVLGEMAGEILTSQRALPTVLRHAGFGWDHSELGVAMEWLTTQRKRAKKAG</sequence>
<dbReference type="AlphaFoldDB" id="A0A345NSD8"/>
<dbReference type="Pfam" id="PF08338">
    <property type="entry name" value="DUF1731"/>
    <property type="match status" value="1"/>
</dbReference>
<comment type="similarity">
    <text evidence="1">Belongs to the NAD(P)-dependent epimerase/dehydratase family. SDR39U1 subfamily.</text>
</comment>
<organism evidence="4 5">
    <name type="scientific">Ornithinimicrobium avium</name>
    <dbReference type="NCBI Taxonomy" id="2283195"/>
    <lineage>
        <taxon>Bacteria</taxon>
        <taxon>Bacillati</taxon>
        <taxon>Actinomycetota</taxon>
        <taxon>Actinomycetes</taxon>
        <taxon>Micrococcales</taxon>
        <taxon>Ornithinimicrobiaceae</taxon>
        <taxon>Ornithinimicrobium</taxon>
    </lineage>
</organism>
<keyword evidence="5" id="KW-1185">Reference proteome</keyword>
<feature type="domain" description="NAD-dependent epimerase/dehydratase" evidence="2">
    <location>
        <begin position="1"/>
        <end position="213"/>
    </location>
</feature>
<dbReference type="PANTHER" id="PTHR11092:SF0">
    <property type="entry name" value="EPIMERASE FAMILY PROTEIN SDR39U1"/>
    <property type="match status" value="1"/>
</dbReference>
<reference evidence="4 5" key="1">
    <citation type="submission" date="2018-07" db="EMBL/GenBank/DDBJ databases">
        <title>Complete genome sequencing of Ornithinimicrobium sp. AMA3305.</title>
        <authorList>
            <person name="Bae J.-W."/>
        </authorList>
    </citation>
    <scope>NUCLEOTIDE SEQUENCE [LARGE SCALE GENOMIC DNA]</scope>
    <source>
        <strain evidence="4 5">AMA3305</strain>
    </source>
</reference>
<dbReference type="Gene3D" id="3.40.50.720">
    <property type="entry name" value="NAD(P)-binding Rossmann-like Domain"/>
    <property type="match status" value="1"/>
</dbReference>
<dbReference type="NCBIfam" id="TIGR01777">
    <property type="entry name" value="yfcH"/>
    <property type="match status" value="1"/>
</dbReference>
<evidence type="ECO:0000313" key="5">
    <source>
        <dbReference type="Proteomes" id="UP000253790"/>
    </source>
</evidence>
<evidence type="ECO:0000259" key="3">
    <source>
        <dbReference type="Pfam" id="PF08338"/>
    </source>
</evidence>
<protein>
    <submittedName>
        <fullName evidence="4">TIGR01777 family protein</fullName>
    </submittedName>
</protein>
<dbReference type="InterPro" id="IPR010099">
    <property type="entry name" value="SDR39U1"/>
</dbReference>
<evidence type="ECO:0000256" key="1">
    <source>
        <dbReference type="ARBA" id="ARBA00009353"/>
    </source>
</evidence>
<dbReference type="SUPFAM" id="SSF51735">
    <property type="entry name" value="NAD(P)-binding Rossmann-fold domains"/>
    <property type="match status" value="1"/>
</dbReference>
<dbReference type="OrthoDB" id="9801773at2"/>
<gene>
    <name evidence="4" type="ORF">DV701_05310</name>
</gene>